<evidence type="ECO:0000256" key="1">
    <source>
        <dbReference type="SAM" id="MobiDB-lite"/>
    </source>
</evidence>
<gene>
    <name evidence="2" type="ORF">V6N11_001369</name>
</gene>
<evidence type="ECO:0000313" key="2">
    <source>
        <dbReference type="EMBL" id="KAK9018393.1"/>
    </source>
</evidence>
<dbReference type="EMBL" id="JBBPBN010000019">
    <property type="protein sequence ID" value="KAK9018393.1"/>
    <property type="molecule type" value="Genomic_DNA"/>
</dbReference>
<organism evidence="2 3">
    <name type="scientific">Hibiscus sabdariffa</name>
    <name type="common">roselle</name>
    <dbReference type="NCBI Taxonomy" id="183260"/>
    <lineage>
        <taxon>Eukaryota</taxon>
        <taxon>Viridiplantae</taxon>
        <taxon>Streptophyta</taxon>
        <taxon>Embryophyta</taxon>
        <taxon>Tracheophyta</taxon>
        <taxon>Spermatophyta</taxon>
        <taxon>Magnoliopsida</taxon>
        <taxon>eudicotyledons</taxon>
        <taxon>Gunneridae</taxon>
        <taxon>Pentapetalae</taxon>
        <taxon>rosids</taxon>
        <taxon>malvids</taxon>
        <taxon>Malvales</taxon>
        <taxon>Malvaceae</taxon>
        <taxon>Malvoideae</taxon>
        <taxon>Hibiscus</taxon>
    </lineage>
</organism>
<keyword evidence="3" id="KW-1185">Reference proteome</keyword>
<feature type="compositionally biased region" description="Low complexity" evidence="1">
    <location>
        <begin position="17"/>
        <end position="31"/>
    </location>
</feature>
<protein>
    <submittedName>
        <fullName evidence="2">Uncharacterized protein</fullName>
    </submittedName>
</protein>
<accession>A0ABR2RZJ3</accession>
<feature type="compositionally biased region" description="Polar residues" evidence="1">
    <location>
        <begin position="1"/>
        <end position="10"/>
    </location>
</feature>
<sequence>MMTPSTSASGLPSRLMSSPTTPHSLSPSVASSSVAYGPGTFLARPGSQLNIVAKVNVTPNHVSGEQLTSSSSSNVAQGSALVDTLVTPGPHVVATRGEACPEVLGESGTEAHVAGQDEVGESCVGTYATGQNEVNPQLCDGGLCSV</sequence>
<proteinExistence type="predicted"/>
<feature type="region of interest" description="Disordered" evidence="1">
    <location>
        <begin position="1"/>
        <end position="31"/>
    </location>
</feature>
<reference evidence="2 3" key="1">
    <citation type="journal article" date="2024" name="G3 (Bethesda)">
        <title>Genome assembly of Hibiscus sabdariffa L. provides insights into metabolisms of medicinal natural products.</title>
        <authorList>
            <person name="Kim T."/>
        </authorList>
    </citation>
    <scope>NUCLEOTIDE SEQUENCE [LARGE SCALE GENOMIC DNA]</scope>
    <source>
        <strain evidence="2">TK-2024</strain>
        <tissue evidence="2">Old leaves</tissue>
    </source>
</reference>
<name>A0ABR2RZJ3_9ROSI</name>
<comment type="caution">
    <text evidence="2">The sequence shown here is derived from an EMBL/GenBank/DDBJ whole genome shotgun (WGS) entry which is preliminary data.</text>
</comment>
<dbReference type="Proteomes" id="UP001396334">
    <property type="component" value="Unassembled WGS sequence"/>
</dbReference>
<evidence type="ECO:0000313" key="3">
    <source>
        <dbReference type="Proteomes" id="UP001396334"/>
    </source>
</evidence>